<evidence type="ECO:0000313" key="2">
    <source>
        <dbReference type="EMBL" id="DAF96883.1"/>
    </source>
</evidence>
<proteinExistence type="predicted"/>
<keyword evidence="1" id="KW-0472">Membrane</keyword>
<accession>A0A8S5UR12</accession>
<name>A0A8S5UR12_9VIRU</name>
<reference evidence="2" key="1">
    <citation type="journal article" date="2021" name="Proc. Natl. Acad. Sci. U.S.A.">
        <title>A Catalog of Tens of Thousands of Viruses from Human Metagenomes Reveals Hidden Associations with Chronic Diseases.</title>
        <authorList>
            <person name="Tisza M.J."/>
            <person name="Buck C.B."/>
        </authorList>
    </citation>
    <scope>NUCLEOTIDE SEQUENCE</scope>
    <source>
        <strain evidence="2">Ctqt312</strain>
    </source>
</reference>
<keyword evidence="1" id="KW-1133">Transmembrane helix</keyword>
<keyword evidence="1" id="KW-0812">Transmembrane</keyword>
<feature type="transmembrane region" description="Helical" evidence="1">
    <location>
        <begin position="13"/>
        <end position="35"/>
    </location>
</feature>
<organism evidence="2">
    <name type="scientific">Microviridae sp. ctqt312</name>
    <dbReference type="NCBI Taxonomy" id="2825006"/>
    <lineage>
        <taxon>Viruses</taxon>
        <taxon>Monodnaviria</taxon>
        <taxon>Sangervirae</taxon>
        <taxon>Phixviricota</taxon>
        <taxon>Malgrandaviricetes</taxon>
        <taxon>Petitvirales</taxon>
        <taxon>Microviridae</taxon>
    </lineage>
</organism>
<dbReference type="EMBL" id="BK016122">
    <property type="protein sequence ID" value="DAF96883.1"/>
    <property type="molecule type" value="Genomic_DNA"/>
</dbReference>
<protein>
    <submittedName>
        <fullName evidence="2">Photosystem II protein D1</fullName>
    </submittedName>
</protein>
<evidence type="ECO:0000256" key="1">
    <source>
        <dbReference type="SAM" id="Phobius"/>
    </source>
</evidence>
<sequence>MSELDKLFRVLRILIYGVLIYFGILFVGPFLNALFR</sequence>